<keyword evidence="8" id="KW-1185">Reference proteome</keyword>
<dbReference type="Proteomes" id="UP000192223">
    <property type="component" value="Unplaced"/>
</dbReference>
<feature type="region of interest" description="Disordered" evidence="6">
    <location>
        <begin position="37"/>
        <end position="122"/>
    </location>
</feature>
<accession>A0A1W4WPW9</accession>
<keyword evidence="3" id="KW-0963">Cytoplasm</keyword>
<feature type="region of interest" description="Disordered" evidence="6">
    <location>
        <begin position="156"/>
        <end position="179"/>
    </location>
</feature>
<protein>
    <submittedName>
        <fullName evidence="9">Uncharacterized protein LOC108734896 isoform X1</fullName>
    </submittedName>
</protein>
<dbReference type="InterPro" id="IPR052102">
    <property type="entry name" value="Enkurin_domain-protein"/>
</dbReference>
<sequence>MYGNTLAGVFPEPKAPQKRNFVKENVRQIKRIQNVMQRMSQEGKTQASKDKFQTVPANQRPVPVKAIKPIQKISANSLAQKKTSEKNIKKAKKQKNQKISTETQLIEESAPRSKEPSGVSSFRRNDKFVTRGIQTEKTDNLEKFLETGVIKYASDKLSTKPPNKKVSPPTTKRFESGDAPLNSPEVCRIFETNKSFGDSLTDKINSLTFSSDLNEKPHDFIKENIMALRDKSKKNEAKHDPCQPPAGYQKGHLPKYLKERREEQKKEVEKLDIDCPEGHVLLPDEERRETLRVLRQSYADRIQELNSMPVRNDTLRMRRRKMEIEEELKKIDEGIKVFQRPKVYVKINA</sequence>
<evidence type="ECO:0000256" key="3">
    <source>
        <dbReference type="ARBA" id="ARBA00022490"/>
    </source>
</evidence>
<evidence type="ECO:0000256" key="6">
    <source>
        <dbReference type="SAM" id="MobiDB-lite"/>
    </source>
</evidence>
<dbReference type="Pfam" id="PF13864">
    <property type="entry name" value="Enkurin"/>
    <property type="match status" value="1"/>
</dbReference>
<evidence type="ECO:0000313" key="9">
    <source>
        <dbReference type="RefSeq" id="XP_018322163.1"/>
    </source>
</evidence>
<comment type="subcellular location">
    <subcellularLocation>
        <location evidence="1">Cell projection</location>
        <location evidence="1">Cilium</location>
    </subcellularLocation>
    <subcellularLocation>
        <location evidence="2">Cytoplasm</location>
        <location evidence="2">Cytoskeleton</location>
    </subcellularLocation>
</comment>
<dbReference type="PANTHER" id="PTHR21490">
    <property type="entry name" value="ENKURIN-RELATED"/>
    <property type="match status" value="1"/>
</dbReference>
<dbReference type="GO" id="GO:0005929">
    <property type="term" value="C:cilium"/>
    <property type="evidence" value="ECO:0007669"/>
    <property type="project" value="UniProtKB-SubCell"/>
</dbReference>
<name>A0A1W4WPW9_AGRPL</name>
<keyword evidence="5" id="KW-0966">Cell projection</keyword>
<evidence type="ECO:0000256" key="4">
    <source>
        <dbReference type="ARBA" id="ARBA00023212"/>
    </source>
</evidence>
<dbReference type="KEGG" id="apln:108734896"/>
<evidence type="ECO:0000259" key="7">
    <source>
        <dbReference type="PROSITE" id="PS51665"/>
    </source>
</evidence>
<gene>
    <name evidence="9" type="primary">LOC108734896</name>
</gene>
<proteinExistence type="predicted"/>
<evidence type="ECO:0000256" key="1">
    <source>
        <dbReference type="ARBA" id="ARBA00004138"/>
    </source>
</evidence>
<feature type="domain" description="Enkurin" evidence="7">
    <location>
        <begin position="254"/>
        <end position="346"/>
    </location>
</feature>
<feature type="compositionally biased region" description="Polar residues" evidence="6">
    <location>
        <begin position="37"/>
        <end position="46"/>
    </location>
</feature>
<reference evidence="9" key="1">
    <citation type="submission" date="2025-08" db="UniProtKB">
        <authorList>
            <consortium name="RefSeq"/>
        </authorList>
    </citation>
    <scope>IDENTIFICATION</scope>
    <source>
        <tissue evidence="9">Entire body</tissue>
    </source>
</reference>
<dbReference type="PANTHER" id="PTHR21490:SF2">
    <property type="entry name" value="ENKURIN DOMAIN-CONTAINING PROTEIN 1"/>
    <property type="match status" value="1"/>
</dbReference>
<evidence type="ECO:0000313" key="8">
    <source>
        <dbReference type="Proteomes" id="UP000192223"/>
    </source>
</evidence>
<dbReference type="RefSeq" id="XP_018322163.1">
    <property type="nucleotide sequence ID" value="XM_018466661.1"/>
</dbReference>
<dbReference type="InterPro" id="IPR027012">
    <property type="entry name" value="Enkurin_dom"/>
</dbReference>
<dbReference type="STRING" id="224129.A0A1W4WPW9"/>
<dbReference type="PROSITE" id="PS51665">
    <property type="entry name" value="ENKURIN"/>
    <property type="match status" value="1"/>
</dbReference>
<dbReference type="AlphaFoldDB" id="A0A1W4WPW9"/>
<dbReference type="OrthoDB" id="10264920at2759"/>
<keyword evidence="4" id="KW-0206">Cytoskeleton</keyword>
<dbReference type="InParanoid" id="A0A1W4WPW9"/>
<organism evidence="8 9">
    <name type="scientific">Agrilus planipennis</name>
    <name type="common">Emerald ash borer</name>
    <name type="synonym">Agrilus marcopoli</name>
    <dbReference type="NCBI Taxonomy" id="224129"/>
    <lineage>
        <taxon>Eukaryota</taxon>
        <taxon>Metazoa</taxon>
        <taxon>Ecdysozoa</taxon>
        <taxon>Arthropoda</taxon>
        <taxon>Hexapoda</taxon>
        <taxon>Insecta</taxon>
        <taxon>Pterygota</taxon>
        <taxon>Neoptera</taxon>
        <taxon>Endopterygota</taxon>
        <taxon>Coleoptera</taxon>
        <taxon>Polyphaga</taxon>
        <taxon>Elateriformia</taxon>
        <taxon>Buprestoidea</taxon>
        <taxon>Buprestidae</taxon>
        <taxon>Agrilinae</taxon>
        <taxon>Agrilus</taxon>
    </lineage>
</organism>
<dbReference type="GeneID" id="108734896"/>
<dbReference type="GO" id="GO:0005881">
    <property type="term" value="C:cytoplasmic microtubule"/>
    <property type="evidence" value="ECO:0007669"/>
    <property type="project" value="TreeGrafter"/>
</dbReference>
<evidence type="ECO:0000256" key="2">
    <source>
        <dbReference type="ARBA" id="ARBA00004245"/>
    </source>
</evidence>
<evidence type="ECO:0000256" key="5">
    <source>
        <dbReference type="ARBA" id="ARBA00023273"/>
    </source>
</evidence>